<dbReference type="InterPro" id="IPR039551">
    <property type="entry name" value="Cho/carn_acyl_trans"/>
</dbReference>
<dbReference type="Proteomes" id="UP001529510">
    <property type="component" value="Unassembled WGS sequence"/>
</dbReference>
<evidence type="ECO:0000313" key="3">
    <source>
        <dbReference type="EMBL" id="KAL0154724.1"/>
    </source>
</evidence>
<keyword evidence="4" id="KW-1185">Reference proteome</keyword>
<organism evidence="3 4">
    <name type="scientific">Cirrhinus mrigala</name>
    <name type="common">Mrigala</name>
    <dbReference type="NCBI Taxonomy" id="683832"/>
    <lineage>
        <taxon>Eukaryota</taxon>
        <taxon>Metazoa</taxon>
        <taxon>Chordata</taxon>
        <taxon>Craniata</taxon>
        <taxon>Vertebrata</taxon>
        <taxon>Euteleostomi</taxon>
        <taxon>Actinopterygii</taxon>
        <taxon>Neopterygii</taxon>
        <taxon>Teleostei</taxon>
        <taxon>Ostariophysi</taxon>
        <taxon>Cypriniformes</taxon>
        <taxon>Cyprinidae</taxon>
        <taxon>Labeoninae</taxon>
        <taxon>Labeonini</taxon>
        <taxon>Cirrhinus</taxon>
    </lineage>
</organism>
<accession>A0ABD0MXK9</accession>
<dbReference type="AlphaFoldDB" id="A0ABD0MXK9"/>
<comment type="caution">
    <text evidence="3">The sequence shown here is derived from an EMBL/GenBank/DDBJ whole genome shotgun (WGS) entry which is preliminary data.</text>
</comment>
<feature type="non-terminal residue" evidence="3">
    <location>
        <position position="100"/>
    </location>
</feature>
<dbReference type="PANTHER" id="PTHR22589">
    <property type="entry name" value="CARNITINE O-ACYLTRANSFERASE"/>
    <property type="match status" value="1"/>
</dbReference>
<dbReference type="Pfam" id="PF00755">
    <property type="entry name" value="Carn_acyltransf"/>
    <property type="match status" value="1"/>
</dbReference>
<dbReference type="EMBL" id="JAMKFB020000025">
    <property type="protein sequence ID" value="KAL0154724.1"/>
    <property type="molecule type" value="Genomic_DNA"/>
</dbReference>
<name>A0ABD0MXK9_CIRMR</name>
<evidence type="ECO:0000259" key="2">
    <source>
        <dbReference type="Pfam" id="PF00755"/>
    </source>
</evidence>
<protein>
    <recommendedName>
        <fullName evidence="2">Choline/carnitine acyltransferase domain-containing protein</fullName>
    </recommendedName>
</protein>
<dbReference type="PANTHER" id="PTHR22589:SF55">
    <property type="entry name" value="CARNITINE O-PALMITOYLTRANSFERASE 1, BRAIN ISOFORM"/>
    <property type="match status" value="1"/>
</dbReference>
<dbReference type="InterPro" id="IPR000542">
    <property type="entry name" value="Carn_acyl_trans"/>
</dbReference>
<dbReference type="Gene3D" id="3.30.559.10">
    <property type="entry name" value="Chloramphenicol acetyltransferase-like domain"/>
    <property type="match status" value="1"/>
</dbReference>
<evidence type="ECO:0000256" key="1">
    <source>
        <dbReference type="ARBA" id="ARBA00005232"/>
    </source>
</evidence>
<reference evidence="3 4" key="1">
    <citation type="submission" date="2024-05" db="EMBL/GenBank/DDBJ databases">
        <title>Genome sequencing and assembly of Indian major carp, Cirrhinus mrigala (Hamilton, 1822).</title>
        <authorList>
            <person name="Mohindra V."/>
            <person name="Chowdhury L.M."/>
            <person name="Lal K."/>
            <person name="Jena J.K."/>
        </authorList>
    </citation>
    <scope>NUCLEOTIDE SEQUENCE [LARGE SCALE GENOMIC DNA]</scope>
    <source>
        <strain evidence="3">CM1030</strain>
        <tissue evidence="3">Blood</tissue>
    </source>
</reference>
<gene>
    <name evidence="3" type="ORF">M9458_048987</name>
</gene>
<dbReference type="InterPro" id="IPR023213">
    <property type="entry name" value="CAT-like_dom_sf"/>
</dbReference>
<dbReference type="SUPFAM" id="SSF52777">
    <property type="entry name" value="CoA-dependent acyltransferases"/>
    <property type="match status" value="1"/>
</dbReference>
<evidence type="ECO:0000313" key="4">
    <source>
        <dbReference type="Proteomes" id="UP001529510"/>
    </source>
</evidence>
<feature type="non-terminal residue" evidence="3">
    <location>
        <position position="1"/>
    </location>
</feature>
<comment type="similarity">
    <text evidence="1">Belongs to the carnitine/choline acetyltransferase family.</text>
</comment>
<sequence length="100" mass="11208">CQTVINSSLKVAKALADDVDMHIIPFSEFGKGLIKKCKTSPDGFIQIALQLAHFRDKGKFCLTYEASMTRLFREGRTETVRSCTTQTCDFVHAMMNNKAT</sequence>
<feature type="domain" description="Choline/carnitine acyltransferase" evidence="2">
    <location>
        <begin position="2"/>
        <end position="99"/>
    </location>
</feature>
<proteinExistence type="inferred from homology"/>